<dbReference type="PANTHER" id="PTHR32309">
    <property type="entry name" value="TYROSINE-PROTEIN KINASE"/>
    <property type="match status" value="1"/>
</dbReference>
<accession>A0A2W5AVQ9</accession>
<evidence type="ECO:0000313" key="10">
    <source>
        <dbReference type="Proteomes" id="UP000248614"/>
    </source>
</evidence>
<keyword evidence="3 6" id="KW-0812">Transmembrane</keyword>
<dbReference type="GO" id="GO:0004713">
    <property type="term" value="F:protein tyrosine kinase activity"/>
    <property type="evidence" value="ECO:0007669"/>
    <property type="project" value="TreeGrafter"/>
</dbReference>
<evidence type="ECO:0000256" key="5">
    <source>
        <dbReference type="ARBA" id="ARBA00023136"/>
    </source>
</evidence>
<dbReference type="AlphaFoldDB" id="A0A2W5AVQ9"/>
<dbReference type="InterPro" id="IPR032807">
    <property type="entry name" value="GNVR"/>
</dbReference>
<evidence type="ECO:0000313" key="9">
    <source>
        <dbReference type="EMBL" id="PZO75135.1"/>
    </source>
</evidence>
<evidence type="ECO:0000259" key="8">
    <source>
        <dbReference type="Pfam" id="PF13807"/>
    </source>
</evidence>
<evidence type="ECO:0000256" key="1">
    <source>
        <dbReference type="ARBA" id="ARBA00004651"/>
    </source>
</evidence>
<keyword evidence="5 6" id="KW-0472">Membrane</keyword>
<comment type="subcellular location">
    <subcellularLocation>
        <location evidence="1">Cell membrane</location>
        <topology evidence="1">Multi-pass membrane protein</topology>
    </subcellularLocation>
</comment>
<feature type="domain" description="Tyrosine-protein kinase G-rich" evidence="8">
    <location>
        <begin position="336"/>
        <end position="412"/>
    </location>
</feature>
<dbReference type="EMBL" id="QFNF01000035">
    <property type="protein sequence ID" value="PZO75135.1"/>
    <property type="molecule type" value="Genomic_DNA"/>
</dbReference>
<keyword evidence="2" id="KW-1003">Cell membrane</keyword>
<proteinExistence type="predicted"/>
<evidence type="ECO:0000256" key="3">
    <source>
        <dbReference type="ARBA" id="ARBA00022692"/>
    </source>
</evidence>
<dbReference type="InterPro" id="IPR003856">
    <property type="entry name" value="LPS_length_determ_N"/>
</dbReference>
<protein>
    <submittedName>
        <fullName evidence="9">Exopolysaccharide biosynthesis protein</fullName>
    </submittedName>
</protein>
<dbReference type="GO" id="GO:0005886">
    <property type="term" value="C:plasma membrane"/>
    <property type="evidence" value="ECO:0007669"/>
    <property type="project" value="UniProtKB-SubCell"/>
</dbReference>
<feature type="transmembrane region" description="Helical" evidence="6">
    <location>
        <begin position="389"/>
        <end position="410"/>
    </location>
</feature>
<feature type="domain" description="Polysaccharide chain length determinant N-terminal" evidence="7">
    <location>
        <begin position="2"/>
        <end position="92"/>
    </location>
</feature>
<name>A0A2W5AVQ9_9SPHN</name>
<comment type="caution">
    <text evidence="9">The sequence shown here is derived from an EMBL/GenBank/DDBJ whole genome shotgun (WGS) entry which is preliminary data.</text>
</comment>
<gene>
    <name evidence="9" type="ORF">DI632_12250</name>
</gene>
<dbReference type="Proteomes" id="UP000248614">
    <property type="component" value="Unassembled WGS sequence"/>
</dbReference>
<dbReference type="Pfam" id="PF13807">
    <property type="entry name" value="GNVR"/>
    <property type="match status" value="1"/>
</dbReference>
<evidence type="ECO:0000256" key="2">
    <source>
        <dbReference type="ARBA" id="ARBA00022475"/>
    </source>
</evidence>
<dbReference type="Pfam" id="PF02706">
    <property type="entry name" value="Wzz"/>
    <property type="match status" value="1"/>
</dbReference>
<organism evidence="9 10">
    <name type="scientific">Sphingomonas hengshuiensis</name>
    <dbReference type="NCBI Taxonomy" id="1609977"/>
    <lineage>
        <taxon>Bacteria</taxon>
        <taxon>Pseudomonadati</taxon>
        <taxon>Pseudomonadota</taxon>
        <taxon>Alphaproteobacteria</taxon>
        <taxon>Sphingomonadales</taxon>
        <taxon>Sphingomonadaceae</taxon>
        <taxon>Sphingomonas</taxon>
    </lineage>
</organism>
<evidence type="ECO:0000256" key="6">
    <source>
        <dbReference type="SAM" id="Phobius"/>
    </source>
</evidence>
<dbReference type="PANTHER" id="PTHR32309:SF13">
    <property type="entry name" value="FERRIC ENTEROBACTIN TRANSPORT PROTEIN FEPE"/>
    <property type="match status" value="1"/>
</dbReference>
<reference evidence="9 10" key="1">
    <citation type="submission" date="2017-08" db="EMBL/GenBank/DDBJ databases">
        <title>Infants hospitalized years apart are colonized by the same room-sourced microbial strains.</title>
        <authorList>
            <person name="Brooks B."/>
            <person name="Olm M.R."/>
            <person name="Firek B.A."/>
            <person name="Baker R."/>
            <person name="Thomas B.C."/>
            <person name="Morowitz M.J."/>
            <person name="Banfield J.F."/>
        </authorList>
    </citation>
    <scope>NUCLEOTIDE SEQUENCE [LARGE SCALE GENOMIC DNA]</scope>
    <source>
        <strain evidence="9">S2_018_000_R3_110</strain>
    </source>
</reference>
<feature type="transmembrane region" description="Helical" evidence="6">
    <location>
        <begin position="12"/>
        <end position="34"/>
    </location>
</feature>
<sequence length="453" mass="48890">MSFSDLVSAIRHRLRTVIVVGLLVFGALVALAMVQQRQYSASSSLLVDLTQSDSNATNANGNAQQNASVIDTIIGTQIDIIRSNAVLEEVARTDPAFQNAAFGDTAEQRVQNATGILRRQLMVGSEKGSNVIRLSYTATDPEAAAQTLNRIVDTYLTKQVELRTSPARNSAKWYDERTRAVRERFELAQRRLSDFQRANGIVGVDRMDIEGDRAKNLSTELVQAQAEAAAARARATSSDGPEVESSTIVQELQREVGLQAGKVAELSKTLGAAHPTMVAANAQLSALRSELAKARSTQAGALDSASLAAGRREAELRARLEQQQSRMLSMSGVQDQLNVLQRDVDATRQTYDTVRQRFNEASLQSEISQANASRLDQATPPLLPSTPNLPLWFAAALVLGLGAGIGVAAAQEFMRPRLRTAPGTASALDLDVIVDMTDLDGTGRHHSNREFAA</sequence>
<evidence type="ECO:0000256" key="4">
    <source>
        <dbReference type="ARBA" id="ARBA00022989"/>
    </source>
</evidence>
<evidence type="ECO:0000259" key="7">
    <source>
        <dbReference type="Pfam" id="PF02706"/>
    </source>
</evidence>
<keyword evidence="4 6" id="KW-1133">Transmembrane helix</keyword>
<dbReference type="InterPro" id="IPR050445">
    <property type="entry name" value="Bact_polysacc_biosynth/exp"/>
</dbReference>